<dbReference type="EMBL" id="JANCLU010000026">
    <property type="protein sequence ID" value="MCP8940721.1"/>
    <property type="molecule type" value="Genomic_DNA"/>
</dbReference>
<name>A0ABT1LHZ8_9HYPH</name>
<comment type="caution">
    <text evidence="2">The sequence shown here is derived from an EMBL/GenBank/DDBJ whole genome shotgun (WGS) entry which is preliminary data.</text>
</comment>
<keyword evidence="1" id="KW-0175">Coiled coil</keyword>
<gene>
    <name evidence="2" type="ORF">NK718_19520</name>
</gene>
<reference evidence="2 3" key="1">
    <citation type="submission" date="2022-07" db="EMBL/GenBank/DDBJ databases">
        <authorList>
            <person name="Li W.-J."/>
            <person name="Deng Q.-Q."/>
        </authorList>
    </citation>
    <scope>NUCLEOTIDE SEQUENCE [LARGE SCALE GENOMIC DNA]</scope>
    <source>
        <strain evidence="2 3">SYSU M60028</strain>
    </source>
</reference>
<proteinExistence type="predicted"/>
<evidence type="ECO:0000256" key="1">
    <source>
        <dbReference type="SAM" id="Coils"/>
    </source>
</evidence>
<feature type="coiled-coil region" evidence="1">
    <location>
        <begin position="51"/>
        <end position="78"/>
    </location>
</feature>
<sequence>MSFHPRPSAGSYEMFVAGALRGVLKGLPAEKVGPLVEACCIMLQKGIERCASLARRDRQELEARIAKLEAENAELRTQLFMTGFARSERAA</sequence>
<dbReference type="Proteomes" id="UP001205890">
    <property type="component" value="Unassembled WGS sequence"/>
</dbReference>
<dbReference type="RefSeq" id="WP_254745764.1">
    <property type="nucleotide sequence ID" value="NZ_JANCLU010000026.1"/>
</dbReference>
<evidence type="ECO:0000313" key="2">
    <source>
        <dbReference type="EMBL" id="MCP8940721.1"/>
    </source>
</evidence>
<organism evidence="2 3">
    <name type="scientific">Alsobacter ponti</name>
    <dbReference type="NCBI Taxonomy" id="2962936"/>
    <lineage>
        <taxon>Bacteria</taxon>
        <taxon>Pseudomonadati</taxon>
        <taxon>Pseudomonadota</taxon>
        <taxon>Alphaproteobacteria</taxon>
        <taxon>Hyphomicrobiales</taxon>
        <taxon>Alsobacteraceae</taxon>
        <taxon>Alsobacter</taxon>
    </lineage>
</organism>
<evidence type="ECO:0000313" key="3">
    <source>
        <dbReference type="Proteomes" id="UP001205890"/>
    </source>
</evidence>
<protein>
    <recommendedName>
        <fullName evidence="4">Transposase</fullName>
    </recommendedName>
</protein>
<keyword evidence="3" id="KW-1185">Reference proteome</keyword>
<accession>A0ABT1LHZ8</accession>
<evidence type="ECO:0008006" key="4">
    <source>
        <dbReference type="Google" id="ProtNLM"/>
    </source>
</evidence>